<feature type="region of interest" description="Disordered" evidence="1">
    <location>
        <begin position="1"/>
        <end position="28"/>
    </location>
</feature>
<dbReference type="Gramene" id="KFK40124">
    <property type="protein sequence ID" value="KFK40124"/>
    <property type="gene ID" value="AALP_AA3G333400"/>
</dbReference>
<dbReference type="AlphaFoldDB" id="A0A087HDC2"/>
<evidence type="ECO:0000313" key="2">
    <source>
        <dbReference type="EMBL" id="KFK40124.1"/>
    </source>
</evidence>
<keyword evidence="3" id="KW-1185">Reference proteome</keyword>
<organism evidence="2 3">
    <name type="scientific">Arabis alpina</name>
    <name type="common">Alpine rock-cress</name>
    <dbReference type="NCBI Taxonomy" id="50452"/>
    <lineage>
        <taxon>Eukaryota</taxon>
        <taxon>Viridiplantae</taxon>
        <taxon>Streptophyta</taxon>
        <taxon>Embryophyta</taxon>
        <taxon>Tracheophyta</taxon>
        <taxon>Spermatophyta</taxon>
        <taxon>Magnoliopsida</taxon>
        <taxon>eudicotyledons</taxon>
        <taxon>Gunneridae</taxon>
        <taxon>Pentapetalae</taxon>
        <taxon>rosids</taxon>
        <taxon>malvids</taxon>
        <taxon>Brassicales</taxon>
        <taxon>Brassicaceae</taxon>
        <taxon>Arabideae</taxon>
        <taxon>Arabis</taxon>
    </lineage>
</organism>
<feature type="compositionally biased region" description="Acidic residues" evidence="1">
    <location>
        <begin position="1"/>
        <end position="14"/>
    </location>
</feature>
<sequence>MRNEGLDPETSDLDTDYKALTPPMSPSPNIELVVKVEQDKLETKTEFSFVKPQPSKEPSQDR</sequence>
<reference evidence="3" key="1">
    <citation type="journal article" date="2015" name="Nat. Plants">
        <title>Genome expansion of Arabis alpina linked with retrotransposition and reduced symmetric DNA methylation.</title>
        <authorList>
            <person name="Willing E.M."/>
            <person name="Rawat V."/>
            <person name="Mandakova T."/>
            <person name="Maumus F."/>
            <person name="James G.V."/>
            <person name="Nordstroem K.J."/>
            <person name="Becker C."/>
            <person name="Warthmann N."/>
            <person name="Chica C."/>
            <person name="Szarzynska B."/>
            <person name="Zytnicki M."/>
            <person name="Albani M.C."/>
            <person name="Kiefer C."/>
            <person name="Bergonzi S."/>
            <person name="Castaings L."/>
            <person name="Mateos J.L."/>
            <person name="Berns M.C."/>
            <person name="Bujdoso N."/>
            <person name="Piofczyk T."/>
            <person name="de Lorenzo L."/>
            <person name="Barrero-Sicilia C."/>
            <person name="Mateos I."/>
            <person name="Piednoel M."/>
            <person name="Hagmann J."/>
            <person name="Chen-Min-Tao R."/>
            <person name="Iglesias-Fernandez R."/>
            <person name="Schuster S.C."/>
            <person name="Alonso-Blanco C."/>
            <person name="Roudier F."/>
            <person name="Carbonero P."/>
            <person name="Paz-Ares J."/>
            <person name="Davis S.J."/>
            <person name="Pecinka A."/>
            <person name="Quesneville H."/>
            <person name="Colot V."/>
            <person name="Lysak M.A."/>
            <person name="Weigel D."/>
            <person name="Coupland G."/>
            <person name="Schneeberger K."/>
        </authorList>
    </citation>
    <scope>NUCLEOTIDE SEQUENCE [LARGE SCALE GENOMIC DNA]</scope>
    <source>
        <strain evidence="3">cv. Pajares</strain>
    </source>
</reference>
<protein>
    <submittedName>
        <fullName evidence="2">Uncharacterized protein</fullName>
    </submittedName>
</protein>
<gene>
    <name evidence="2" type="ordered locus">AALP_Aa3g333400</name>
</gene>
<dbReference type="EMBL" id="CM002871">
    <property type="protein sequence ID" value="KFK40124.1"/>
    <property type="molecule type" value="Genomic_DNA"/>
</dbReference>
<name>A0A087HDC2_ARAAL</name>
<evidence type="ECO:0000313" key="3">
    <source>
        <dbReference type="Proteomes" id="UP000029120"/>
    </source>
</evidence>
<dbReference type="Proteomes" id="UP000029120">
    <property type="component" value="Chromosome 3"/>
</dbReference>
<evidence type="ECO:0000256" key="1">
    <source>
        <dbReference type="SAM" id="MobiDB-lite"/>
    </source>
</evidence>
<accession>A0A087HDC2</accession>
<proteinExistence type="predicted"/>